<organism evidence="1 2">
    <name type="scientific">Caligus rogercresseyi</name>
    <name type="common">Sea louse</name>
    <dbReference type="NCBI Taxonomy" id="217165"/>
    <lineage>
        <taxon>Eukaryota</taxon>
        <taxon>Metazoa</taxon>
        <taxon>Ecdysozoa</taxon>
        <taxon>Arthropoda</taxon>
        <taxon>Crustacea</taxon>
        <taxon>Multicrustacea</taxon>
        <taxon>Hexanauplia</taxon>
        <taxon>Copepoda</taxon>
        <taxon>Siphonostomatoida</taxon>
        <taxon>Caligidae</taxon>
        <taxon>Caligus</taxon>
    </lineage>
</organism>
<accession>A0A7T8H1W0</accession>
<protein>
    <submittedName>
        <fullName evidence="1">Uncharacterized protein</fullName>
    </submittedName>
</protein>
<evidence type="ECO:0000313" key="2">
    <source>
        <dbReference type="Proteomes" id="UP000595437"/>
    </source>
</evidence>
<sequence>MTGPHKAGVGNYVWTLDNFFSDNDIAGHSCCHRGLVAQLKRKHHKCTHYIA</sequence>
<dbReference type="AlphaFoldDB" id="A0A7T8H1W0"/>
<name>A0A7T8H1W0_CALRO</name>
<dbReference type="Proteomes" id="UP000595437">
    <property type="component" value="Chromosome 11"/>
</dbReference>
<proteinExistence type="predicted"/>
<reference evidence="2" key="1">
    <citation type="submission" date="2021-01" db="EMBL/GenBank/DDBJ databases">
        <title>Caligus Genome Assembly.</title>
        <authorList>
            <person name="Gallardo-Escarate C."/>
        </authorList>
    </citation>
    <scope>NUCLEOTIDE SEQUENCE [LARGE SCALE GENOMIC DNA]</scope>
</reference>
<dbReference type="EMBL" id="CP045900">
    <property type="protein sequence ID" value="QQP41923.1"/>
    <property type="molecule type" value="Genomic_DNA"/>
</dbReference>
<keyword evidence="2" id="KW-1185">Reference proteome</keyword>
<evidence type="ECO:0000313" key="1">
    <source>
        <dbReference type="EMBL" id="QQP41923.1"/>
    </source>
</evidence>
<gene>
    <name evidence="1" type="ORF">FKW44_016433</name>
</gene>